<evidence type="ECO:0000256" key="3">
    <source>
        <dbReference type="ARBA" id="ARBA00022448"/>
    </source>
</evidence>
<dbReference type="PROSITE" id="PS00201">
    <property type="entry name" value="FLAVODOXIN"/>
    <property type="match status" value="1"/>
</dbReference>
<dbReference type="AlphaFoldDB" id="A0A1T4UV86"/>
<dbReference type="Pfam" id="PF00258">
    <property type="entry name" value="Flavodoxin_1"/>
    <property type="match status" value="1"/>
</dbReference>
<name>A0A1T4UV86_9GAMM</name>
<organism evidence="9 10">
    <name type="scientific">Succinivibrio dextrinosolvens DSM 3072</name>
    <dbReference type="NCBI Taxonomy" id="1123324"/>
    <lineage>
        <taxon>Bacteria</taxon>
        <taxon>Pseudomonadati</taxon>
        <taxon>Pseudomonadota</taxon>
        <taxon>Gammaproteobacteria</taxon>
        <taxon>Aeromonadales</taxon>
        <taxon>Succinivibrionaceae</taxon>
        <taxon>Succinivibrio</taxon>
    </lineage>
</organism>
<dbReference type="Proteomes" id="UP000242432">
    <property type="component" value="Unassembled WGS sequence"/>
</dbReference>
<comment type="similarity">
    <text evidence="2 7">Belongs to the flavodoxin family.</text>
</comment>
<keyword evidence="3 7" id="KW-0813">Transport</keyword>
<accession>A0A1T4UV86</accession>
<dbReference type="PANTHER" id="PTHR42809">
    <property type="entry name" value="FLAVODOXIN 2"/>
    <property type="match status" value="1"/>
</dbReference>
<dbReference type="EMBL" id="FUXX01000001">
    <property type="protein sequence ID" value="SKA56590.1"/>
    <property type="molecule type" value="Genomic_DNA"/>
</dbReference>
<dbReference type="InterPro" id="IPR010086">
    <property type="entry name" value="Flavodoxin_lc"/>
</dbReference>
<comment type="cofactor">
    <cofactor evidence="1 7">
        <name>FMN</name>
        <dbReference type="ChEBI" id="CHEBI:58210"/>
    </cofactor>
</comment>
<dbReference type="NCBIfam" id="TIGR01752">
    <property type="entry name" value="flav_long"/>
    <property type="match status" value="1"/>
</dbReference>
<dbReference type="InterPro" id="IPR001226">
    <property type="entry name" value="Flavodoxin_CS"/>
</dbReference>
<dbReference type="Gene3D" id="3.40.50.360">
    <property type="match status" value="1"/>
</dbReference>
<proteinExistence type="inferred from homology"/>
<dbReference type="STRING" id="83771.SAMN02910357_01598"/>
<evidence type="ECO:0000313" key="9">
    <source>
        <dbReference type="EMBL" id="SKA56590.1"/>
    </source>
</evidence>
<evidence type="ECO:0000256" key="7">
    <source>
        <dbReference type="PIRNR" id="PIRNR038996"/>
    </source>
</evidence>
<feature type="domain" description="Flavodoxin-like" evidence="8">
    <location>
        <begin position="14"/>
        <end position="174"/>
    </location>
</feature>
<comment type="function">
    <text evidence="7">Low-potential electron donor to a number of redox enzymes.</text>
</comment>
<keyword evidence="10" id="KW-1185">Reference proteome</keyword>
<dbReference type="SUPFAM" id="SSF52218">
    <property type="entry name" value="Flavoproteins"/>
    <property type="match status" value="1"/>
</dbReference>
<evidence type="ECO:0000256" key="6">
    <source>
        <dbReference type="ARBA" id="ARBA00022982"/>
    </source>
</evidence>
<evidence type="ECO:0000259" key="8">
    <source>
        <dbReference type="PROSITE" id="PS50902"/>
    </source>
</evidence>
<evidence type="ECO:0000256" key="5">
    <source>
        <dbReference type="ARBA" id="ARBA00022643"/>
    </source>
</evidence>
<dbReference type="InterPro" id="IPR050619">
    <property type="entry name" value="Flavodoxin"/>
</dbReference>
<dbReference type="GO" id="GO:0009055">
    <property type="term" value="F:electron transfer activity"/>
    <property type="evidence" value="ECO:0007669"/>
    <property type="project" value="UniProtKB-UniRule"/>
</dbReference>
<dbReference type="InterPro" id="IPR008254">
    <property type="entry name" value="Flavodoxin/NO_synth"/>
</dbReference>
<dbReference type="NCBIfam" id="NF006736">
    <property type="entry name" value="PRK09267.1-2"/>
    <property type="match status" value="1"/>
</dbReference>
<reference evidence="10" key="1">
    <citation type="submission" date="2017-02" db="EMBL/GenBank/DDBJ databases">
        <authorList>
            <person name="Varghese N."/>
            <person name="Submissions S."/>
        </authorList>
    </citation>
    <scope>NUCLEOTIDE SEQUENCE [LARGE SCALE GENOMIC DNA]</scope>
    <source>
        <strain evidence="10">DSM 3072</strain>
    </source>
</reference>
<dbReference type="PANTHER" id="PTHR42809:SF1">
    <property type="entry name" value="FLAVODOXIN 1"/>
    <property type="match status" value="1"/>
</dbReference>
<evidence type="ECO:0000256" key="1">
    <source>
        <dbReference type="ARBA" id="ARBA00001917"/>
    </source>
</evidence>
<dbReference type="PIRSF" id="PIRSF038996">
    <property type="entry name" value="FldA"/>
    <property type="match status" value="1"/>
</dbReference>
<gene>
    <name evidence="9" type="ORF">SAMN02745213_00034</name>
</gene>
<dbReference type="GO" id="GO:0010181">
    <property type="term" value="F:FMN binding"/>
    <property type="evidence" value="ECO:0007669"/>
    <property type="project" value="UniProtKB-UniRule"/>
</dbReference>
<evidence type="ECO:0000256" key="2">
    <source>
        <dbReference type="ARBA" id="ARBA00005267"/>
    </source>
</evidence>
<dbReference type="NCBIfam" id="NF006739">
    <property type="entry name" value="PRK09267.1-5"/>
    <property type="match status" value="1"/>
</dbReference>
<keyword evidence="4 7" id="KW-0285">Flavoprotein</keyword>
<evidence type="ECO:0000313" key="10">
    <source>
        <dbReference type="Proteomes" id="UP000242432"/>
    </source>
</evidence>
<sequence>MLVIFLSGLYMKEVALFYGTYTGVTGEVAQKIVNELGADKVDIYNISKDGDKMEQYQKLIIGTSTWSIGELQEDWNDFMPKLQKMDFTGKTVALFGTGDQVGYPDTFLDGMGMLYETFQYRGANFIGFWPTVGYDFTSPLPLLDHDRFVGLAIDEDNQPELTDERIKEWCSQIKPLLGL</sequence>
<dbReference type="InterPro" id="IPR029039">
    <property type="entry name" value="Flavoprotein-like_sf"/>
</dbReference>
<dbReference type="PROSITE" id="PS50902">
    <property type="entry name" value="FLAVODOXIN_LIKE"/>
    <property type="match status" value="1"/>
</dbReference>
<protein>
    <recommendedName>
        <fullName evidence="7">Flavodoxin</fullName>
    </recommendedName>
</protein>
<keyword evidence="6 7" id="KW-0249">Electron transport</keyword>
<evidence type="ECO:0000256" key="4">
    <source>
        <dbReference type="ARBA" id="ARBA00022630"/>
    </source>
</evidence>
<keyword evidence="5 7" id="KW-0288">FMN</keyword>